<dbReference type="Pfam" id="PF02310">
    <property type="entry name" value="B12-binding"/>
    <property type="match status" value="1"/>
</dbReference>
<evidence type="ECO:0000256" key="4">
    <source>
        <dbReference type="ARBA" id="ARBA00022723"/>
    </source>
</evidence>
<dbReference type="Gene3D" id="3.40.50.280">
    <property type="entry name" value="Cobalamin-binding domain"/>
    <property type="match status" value="1"/>
</dbReference>
<name>A0A1M5RY33_9RHOB</name>
<dbReference type="InterPro" id="IPR006158">
    <property type="entry name" value="Cobalamin-bd"/>
</dbReference>
<dbReference type="InterPro" id="IPR036724">
    <property type="entry name" value="Cobalamin-bd_sf"/>
</dbReference>
<evidence type="ECO:0000256" key="2">
    <source>
        <dbReference type="ARBA" id="ARBA00008465"/>
    </source>
</evidence>
<dbReference type="NCBIfam" id="TIGR00641">
    <property type="entry name" value="acid_CoA_mut_N"/>
    <property type="match status" value="1"/>
</dbReference>
<comment type="similarity">
    <text evidence="2">Belongs to the methylmalonyl-CoA mutase family.</text>
</comment>
<comment type="cofactor">
    <cofactor evidence="1">
        <name>adenosylcob(III)alamin</name>
        <dbReference type="ChEBI" id="CHEBI:18408"/>
    </cofactor>
</comment>
<evidence type="ECO:0000256" key="6">
    <source>
        <dbReference type="ARBA" id="ARBA00023285"/>
    </source>
</evidence>
<dbReference type="InterPro" id="IPR016176">
    <property type="entry name" value="Cbl-dep_enz_cat"/>
</dbReference>
<keyword evidence="5" id="KW-0413">Isomerase</keyword>
<keyword evidence="9" id="KW-1185">Reference proteome</keyword>
<dbReference type="GO" id="GO:0031419">
    <property type="term" value="F:cobalamin binding"/>
    <property type="evidence" value="ECO:0007669"/>
    <property type="project" value="UniProtKB-KW"/>
</dbReference>
<reference evidence="9" key="1">
    <citation type="submission" date="2016-11" db="EMBL/GenBank/DDBJ databases">
        <authorList>
            <person name="Varghese N."/>
            <person name="Submissions S."/>
        </authorList>
    </citation>
    <scope>NUCLEOTIDE SEQUENCE [LARGE SCALE GENOMIC DNA]</scope>
    <source>
        <strain evidence="9">DSM 28223</strain>
    </source>
</reference>
<dbReference type="CDD" id="cd02071">
    <property type="entry name" value="MM_CoA_mut_B12_BD"/>
    <property type="match status" value="1"/>
</dbReference>
<keyword evidence="4" id="KW-0479">Metal-binding</keyword>
<dbReference type="RefSeq" id="WP_072793202.1">
    <property type="nucleotide sequence ID" value="NZ_FQWM01000004.1"/>
</dbReference>
<dbReference type="PROSITE" id="PS51332">
    <property type="entry name" value="B12_BINDING"/>
    <property type="match status" value="1"/>
</dbReference>
<accession>A0A1M5RY33</accession>
<evidence type="ECO:0000259" key="7">
    <source>
        <dbReference type="PROSITE" id="PS51332"/>
    </source>
</evidence>
<dbReference type="Gene3D" id="3.20.20.240">
    <property type="entry name" value="Methylmalonyl-CoA mutase"/>
    <property type="match status" value="1"/>
</dbReference>
<protein>
    <submittedName>
        <fullName evidence="8">(R)-ethylmalonyl-CoA mutase</fullName>
    </submittedName>
</protein>
<dbReference type="OrthoDB" id="9762378at2"/>
<dbReference type="NCBIfam" id="TIGR00640">
    <property type="entry name" value="acid_CoA_mut_C"/>
    <property type="match status" value="1"/>
</dbReference>
<dbReference type="PANTHER" id="PTHR48101">
    <property type="entry name" value="METHYLMALONYL-COA MUTASE, MITOCHONDRIAL-RELATED"/>
    <property type="match status" value="1"/>
</dbReference>
<evidence type="ECO:0000313" key="8">
    <source>
        <dbReference type="EMBL" id="SHH30938.1"/>
    </source>
</evidence>
<dbReference type="GO" id="GO:0004494">
    <property type="term" value="F:methylmalonyl-CoA mutase activity"/>
    <property type="evidence" value="ECO:0007669"/>
    <property type="project" value="InterPro"/>
</dbReference>
<dbReference type="PANTHER" id="PTHR48101:SF3">
    <property type="entry name" value="COENZYME B12-DEPENDENT MUTASE"/>
    <property type="match status" value="1"/>
</dbReference>
<keyword evidence="6" id="KW-0170">Cobalt</keyword>
<evidence type="ECO:0000256" key="5">
    <source>
        <dbReference type="ARBA" id="ARBA00023235"/>
    </source>
</evidence>
<dbReference type="GO" id="GO:0046872">
    <property type="term" value="F:metal ion binding"/>
    <property type="evidence" value="ECO:0007669"/>
    <property type="project" value="UniProtKB-KW"/>
</dbReference>
<dbReference type="EMBL" id="FQWM01000004">
    <property type="protein sequence ID" value="SHH30938.1"/>
    <property type="molecule type" value="Genomic_DNA"/>
</dbReference>
<dbReference type="AlphaFoldDB" id="A0A1M5RY33"/>
<proteinExistence type="inferred from homology"/>
<dbReference type="InterPro" id="IPR006159">
    <property type="entry name" value="Acid_CoA_mut_C"/>
</dbReference>
<sequence>MSQVQKDRPWLIRTYAGHSTAKASNALYRANLAKGQTGLSVAFDLPTQTGYDSDHVLARGEVGKVGVPVCHLGDMRTLFDDIPLEQMNTSMTINATAPWLLALYIAVAEEQGADVAKLQGTVQNDLIKEYLSRGTYVCPPKPSLKMIGDVAEYCYTNVPKWNPMNVCSYHLQEAGATPEQELSFALATAIAVLDELKPRVPAEDFPALCGRISFFVNAGIRFVTEMCKMRAFVELWDEILQERYGVEDPKFRRFRYGVQVNSLGLTEQQPENNVYRILIEMLAVTLSKKARARAVQLPAWNEALGLPRPWDQQWSMRMQQIMAYETDLLEFDDLFDGNPEVDRKVAELKEGARHELATLETMNGAIGAIDYMKGRLVESNADRLNRIEAGEVVVVGVNKWQQGEVSPLMTGDGGIMVVDPAVEQEQVARLNDWRASRDSAAVEAALTELREAAKSGANVMPASIKAAKAGVTTGEWAAQMRVVHGEYRGPTGVSGSRSNKTEGLDDLRNAVDMVSDKLGRRLKFVIGKPGLDGHSNGAEQIAFRARDCGMDITYDGIRLTPEEIVRTAQEESAHVVGLSILSGSHIPLVEELVQRMKDAGLSETPVIVGGIIPDEDAKRLLAMGVSRVYTPKDFELNTIMHDIIVLADPSPVAAE</sequence>
<evidence type="ECO:0000256" key="1">
    <source>
        <dbReference type="ARBA" id="ARBA00001922"/>
    </source>
</evidence>
<organism evidence="8 9">
    <name type="scientific">Cognatishimia maritima</name>
    <dbReference type="NCBI Taxonomy" id="870908"/>
    <lineage>
        <taxon>Bacteria</taxon>
        <taxon>Pseudomonadati</taxon>
        <taxon>Pseudomonadota</taxon>
        <taxon>Alphaproteobacteria</taxon>
        <taxon>Rhodobacterales</taxon>
        <taxon>Paracoccaceae</taxon>
        <taxon>Cognatishimia</taxon>
    </lineage>
</organism>
<gene>
    <name evidence="8" type="ORF">SAMN04488044_2327</name>
</gene>
<dbReference type="Pfam" id="PF01642">
    <property type="entry name" value="MM_CoA_mutase"/>
    <property type="match status" value="1"/>
</dbReference>
<dbReference type="Proteomes" id="UP000184211">
    <property type="component" value="Unassembled WGS sequence"/>
</dbReference>
<keyword evidence="3" id="KW-0846">Cobalamin</keyword>
<dbReference type="SUPFAM" id="SSF52242">
    <property type="entry name" value="Cobalamin (vitamin B12)-binding domain"/>
    <property type="match status" value="1"/>
</dbReference>
<evidence type="ECO:0000256" key="3">
    <source>
        <dbReference type="ARBA" id="ARBA00022628"/>
    </source>
</evidence>
<dbReference type="InterPro" id="IPR006098">
    <property type="entry name" value="MMCoA_mutase_a_cat"/>
</dbReference>
<dbReference type="SUPFAM" id="SSF51703">
    <property type="entry name" value="Cobalamin (vitamin B12)-dependent enzymes"/>
    <property type="match status" value="1"/>
</dbReference>
<feature type="domain" description="B12-binding" evidence="7">
    <location>
        <begin position="521"/>
        <end position="650"/>
    </location>
</feature>
<dbReference type="STRING" id="870908.SAMN04488044_2327"/>
<evidence type="ECO:0000313" key="9">
    <source>
        <dbReference type="Proteomes" id="UP000184211"/>
    </source>
</evidence>
<dbReference type="InterPro" id="IPR006099">
    <property type="entry name" value="MeMalonylCoA_mutase_a/b_cat"/>
</dbReference>